<dbReference type="InterPro" id="IPR010559">
    <property type="entry name" value="Sig_transdc_His_kin_internal"/>
</dbReference>
<feature type="domain" description="Signal transduction histidine kinase internal region" evidence="2">
    <location>
        <begin position="152"/>
        <end position="230"/>
    </location>
</feature>
<keyword evidence="4" id="KW-1185">Reference proteome</keyword>
<accession>A0A6C0GGA1</accession>
<proteinExistence type="predicted"/>
<dbReference type="Gene3D" id="3.30.565.10">
    <property type="entry name" value="Histidine kinase-like ATPase, C-terminal domain"/>
    <property type="match status" value="1"/>
</dbReference>
<dbReference type="RefSeq" id="WP_162442906.1">
    <property type="nucleotide sequence ID" value="NZ_CP048222.1"/>
</dbReference>
<dbReference type="PANTHER" id="PTHR34220">
    <property type="entry name" value="SENSOR HISTIDINE KINASE YPDA"/>
    <property type="match status" value="1"/>
</dbReference>
<dbReference type="KEGG" id="rhoz:GXP67_09385"/>
<dbReference type="AlphaFoldDB" id="A0A6C0GGA1"/>
<feature type="transmembrane region" description="Helical" evidence="1">
    <location>
        <begin position="7"/>
        <end position="28"/>
    </location>
</feature>
<dbReference type="InterPro" id="IPR050640">
    <property type="entry name" value="Bact_2-comp_sensor_kinase"/>
</dbReference>
<reference evidence="3 4" key="1">
    <citation type="submission" date="2020-01" db="EMBL/GenBank/DDBJ databases">
        <authorList>
            <person name="Kim M.K."/>
        </authorList>
    </citation>
    <scope>NUCLEOTIDE SEQUENCE [LARGE SCALE GENOMIC DNA]</scope>
    <source>
        <strain evidence="3 4">172606-1</strain>
    </source>
</reference>
<dbReference type="InterPro" id="IPR036890">
    <property type="entry name" value="HATPase_C_sf"/>
</dbReference>
<sequence length="349" mass="40543">MKRLNVTGVHILLWVGYILLYATVWRAPEISFGNSLLRELSFLPLKIVLVYTCIFFLVPRYLQSKQYGMFIFATVMIILVTTILYNTYLQTVVPALFIEIKPDKVFFDWEKVSKRMTFLTSPMFFGLTLTMVRNWYDQREQNAMIMQENLNAKLHLLKQQLQPHFFFNTLNSLYSLALQKSDQTPVMILKLSELMRYLSDHQSSDWVRLKDEICFLENYLSIEEIRYQDKASVTITNAIASSENIYIPPLVLSTFVENAFKHGVSPSLNPAFVAVEINEDAQYICYKVSNSKAPLPHKQAGTGLANLHARLKIIYGKNFNMDIVENENLYSAELKLKKEIENVYMHNSR</sequence>
<keyword evidence="1" id="KW-0472">Membrane</keyword>
<feature type="transmembrane region" description="Helical" evidence="1">
    <location>
        <begin position="40"/>
        <end position="58"/>
    </location>
</feature>
<dbReference type="GO" id="GO:0000155">
    <property type="term" value="F:phosphorelay sensor kinase activity"/>
    <property type="evidence" value="ECO:0007669"/>
    <property type="project" value="InterPro"/>
</dbReference>
<evidence type="ECO:0000313" key="4">
    <source>
        <dbReference type="Proteomes" id="UP000480178"/>
    </source>
</evidence>
<evidence type="ECO:0000256" key="1">
    <source>
        <dbReference type="SAM" id="Phobius"/>
    </source>
</evidence>
<name>A0A6C0GGA1_9BACT</name>
<dbReference type="EMBL" id="CP048222">
    <property type="protein sequence ID" value="QHT66854.1"/>
    <property type="molecule type" value="Genomic_DNA"/>
</dbReference>
<feature type="transmembrane region" description="Helical" evidence="1">
    <location>
        <begin position="70"/>
        <end position="98"/>
    </location>
</feature>
<evidence type="ECO:0000259" key="2">
    <source>
        <dbReference type="Pfam" id="PF06580"/>
    </source>
</evidence>
<organism evidence="3 4">
    <name type="scientific">Rhodocytophaga rosea</name>
    <dbReference type="NCBI Taxonomy" id="2704465"/>
    <lineage>
        <taxon>Bacteria</taxon>
        <taxon>Pseudomonadati</taxon>
        <taxon>Bacteroidota</taxon>
        <taxon>Cytophagia</taxon>
        <taxon>Cytophagales</taxon>
        <taxon>Rhodocytophagaceae</taxon>
        <taxon>Rhodocytophaga</taxon>
    </lineage>
</organism>
<gene>
    <name evidence="3" type="ORF">GXP67_09385</name>
</gene>
<feature type="transmembrane region" description="Helical" evidence="1">
    <location>
        <begin position="118"/>
        <end position="136"/>
    </location>
</feature>
<dbReference type="PANTHER" id="PTHR34220:SF7">
    <property type="entry name" value="SENSOR HISTIDINE KINASE YPDA"/>
    <property type="match status" value="1"/>
</dbReference>
<evidence type="ECO:0000313" key="3">
    <source>
        <dbReference type="EMBL" id="QHT66854.1"/>
    </source>
</evidence>
<keyword evidence="1" id="KW-0812">Transmembrane</keyword>
<dbReference type="Pfam" id="PF06580">
    <property type="entry name" value="His_kinase"/>
    <property type="match status" value="1"/>
</dbReference>
<dbReference type="GO" id="GO:0016020">
    <property type="term" value="C:membrane"/>
    <property type="evidence" value="ECO:0007669"/>
    <property type="project" value="InterPro"/>
</dbReference>
<keyword evidence="1" id="KW-1133">Transmembrane helix</keyword>
<protein>
    <recommendedName>
        <fullName evidence="2">Signal transduction histidine kinase internal region domain-containing protein</fullName>
    </recommendedName>
</protein>
<dbReference type="Proteomes" id="UP000480178">
    <property type="component" value="Chromosome"/>
</dbReference>